<proteinExistence type="predicted"/>
<feature type="transmembrane region" description="Helical" evidence="1">
    <location>
        <begin position="154"/>
        <end position="177"/>
    </location>
</feature>
<dbReference type="Proteomes" id="UP000552700">
    <property type="component" value="Unassembled WGS sequence"/>
</dbReference>
<evidence type="ECO:0008006" key="4">
    <source>
        <dbReference type="Google" id="ProtNLM"/>
    </source>
</evidence>
<keyword evidence="1" id="KW-1133">Transmembrane helix</keyword>
<dbReference type="AlphaFoldDB" id="A0A841J9C5"/>
<keyword evidence="3" id="KW-1185">Reference proteome</keyword>
<feature type="transmembrane region" description="Helical" evidence="1">
    <location>
        <begin position="444"/>
        <end position="466"/>
    </location>
</feature>
<feature type="transmembrane region" description="Helical" evidence="1">
    <location>
        <begin position="281"/>
        <end position="301"/>
    </location>
</feature>
<feature type="transmembrane region" description="Helical" evidence="1">
    <location>
        <begin position="414"/>
        <end position="432"/>
    </location>
</feature>
<organism evidence="2 3">
    <name type="scientific">Sphingobium subterraneum</name>
    <dbReference type="NCBI Taxonomy" id="627688"/>
    <lineage>
        <taxon>Bacteria</taxon>
        <taxon>Pseudomonadati</taxon>
        <taxon>Pseudomonadota</taxon>
        <taxon>Alphaproteobacteria</taxon>
        <taxon>Sphingomonadales</taxon>
        <taxon>Sphingomonadaceae</taxon>
        <taxon>Sphingobium</taxon>
    </lineage>
</organism>
<keyword evidence="1" id="KW-0812">Transmembrane</keyword>
<reference evidence="2 3" key="1">
    <citation type="submission" date="2020-08" db="EMBL/GenBank/DDBJ databases">
        <title>Genomic Encyclopedia of Type Strains, Phase IV (KMG-IV): sequencing the most valuable type-strain genomes for metagenomic binning, comparative biology and taxonomic classification.</title>
        <authorList>
            <person name="Goeker M."/>
        </authorList>
    </citation>
    <scope>NUCLEOTIDE SEQUENCE [LARGE SCALE GENOMIC DNA]</scope>
    <source>
        <strain evidence="2 3">DSM 102255</strain>
    </source>
</reference>
<evidence type="ECO:0000256" key="1">
    <source>
        <dbReference type="SAM" id="Phobius"/>
    </source>
</evidence>
<name>A0A841J9C5_9SPHN</name>
<accession>A0A841J9C5</accession>
<feature type="transmembrane region" description="Helical" evidence="1">
    <location>
        <begin position="308"/>
        <end position="326"/>
    </location>
</feature>
<feature type="transmembrane region" description="Helical" evidence="1">
    <location>
        <begin position="247"/>
        <end position="269"/>
    </location>
</feature>
<protein>
    <recommendedName>
        <fullName evidence="4">AcrB/AcrD/AcrF family protein</fullName>
    </recommendedName>
</protein>
<feature type="transmembrane region" description="Helical" evidence="1">
    <location>
        <begin position="127"/>
        <end position="148"/>
    </location>
</feature>
<evidence type="ECO:0000313" key="2">
    <source>
        <dbReference type="EMBL" id="MBB6125105.1"/>
    </source>
</evidence>
<feature type="transmembrane region" description="Helical" evidence="1">
    <location>
        <begin position="389"/>
        <end position="408"/>
    </location>
</feature>
<dbReference type="EMBL" id="JACIJP010000005">
    <property type="protein sequence ID" value="MBB6125105.1"/>
    <property type="molecule type" value="Genomic_DNA"/>
</dbReference>
<gene>
    <name evidence="2" type="ORF">FHS92_002862</name>
</gene>
<keyword evidence="1" id="KW-0472">Membrane</keyword>
<evidence type="ECO:0000313" key="3">
    <source>
        <dbReference type="Proteomes" id="UP000552700"/>
    </source>
</evidence>
<feature type="transmembrane region" description="Helical" evidence="1">
    <location>
        <begin position="208"/>
        <end position="235"/>
    </location>
</feature>
<comment type="caution">
    <text evidence="2">The sequence shown here is derived from an EMBL/GenBank/DDBJ whole genome shotgun (WGS) entry which is preliminary data.</text>
</comment>
<sequence>MMGSGNIRLATGKGSGTKRARFDAVLVWADANWKWVTFLCWIGVASYYLALRSETIHWFALGDTDDNMRYLQVRDWIEGQGWFDLRQYRLNPPVGADIHWSRIVDLPLGALMLFFRAFLTEGHADRLACAIAPLLPLLLLMLSLGFVTRRITDGSAWLIAVLGPLGAPMGLGMYVPLRIDHHGWQLALTVTMLAGIVDPKWVRGGIVAGLASALSIAIGMEMMVYLVGAGALIGLRWVFKEGASRRMFPYAVALGGGTAVLFLLFASIANRQPVCDALSPIWVAVLGLAAAGMVVLTALPLRTWPVRLAAAAVVGGLVGGFAWMNWPQCFSAYQISPELQRLWLVNIREAKSVARESLNVAIPMLALPVFGSIGALIACVTVRRDPEKLWAWGTVALMTMFALALTFWQIRAAPAAQLLSIPAAAWVGWAALKAILDGRGIARPLGIAAVAAVGAILSASAVYPAAYRTIANWSGKPPVVTAASKARKERMERIRRANARCRTLPALAALNRLPPATIFTVVDLGPRLIATTHHSAIAGPYHRNGEAILDIHHAFDGTPDMFRAIAARHKATYLLFCPDFPEGTVYQSRSPRGFYAQLARGQVPVWLHPVTLASGMPYTLYRIAY</sequence>
<feature type="transmembrane region" description="Helical" evidence="1">
    <location>
        <begin position="360"/>
        <end position="382"/>
    </location>
</feature>